<evidence type="ECO:0000313" key="1">
    <source>
        <dbReference type="EMBL" id="CAB5218397.1"/>
    </source>
</evidence>
<sequence>MGKVDNQYIVQAQFIIYDKDIIRAIDQAKDIIKALPNQAVLKDMIEIKSDDNF</sequence>
<reference evidence="1" key="1">
    <citation type="submission" date="2020-05" db="EMBL/GenBank/DDBJ databases">
        <authorList>
            <person name="Chiriac C."/>
            <person name="Salcher M."/>
            <person name="Ghai R."/>
            <person name="Kavagutti S V."/>
        </authorList>
    </citation>
    <scope>NUCLEOTIDE SEQUENCE</scope>
</reference>
<organism evidence="1">
    <name type="scientific">uncultured Caudovirales phage</name>
    <dbReference type="NCBI Taxonomy" id="2100421"/>
    <lineage>
        <taxon>Viruses</taxon>
        <taxon>Duplodnaviria</taxon>
        <taxon>Heunggongvirae</taxon>
        <taxon>Uroviricota</taxon>
        <taxon>Caudoviricetes</taxon>
        <taxon>Peduoviridae</taxon>
        <taxon>Maltschvirus</taxon>
        <taxon>Maltschvirus maltsch</taxon>
    </lineage>
</organism>
<gene>
    <name evidence="1" type="ORF">UFOVP217_13</name>
</gene>
<name>A0A6J7WKY9_9CAUD</name>
<accession>A0A6J7WKY9</accession>
<protein>
    <submittedName>
        <fullName evidence="1">Uncharacterized protein</fullName>
    </submittedName>
</protein>
<proteinExistence type="predicted"/>
<dbReference type="EMBL" id="LR798259">
    <property type="protein sequence ID" value="CAB5218397.1"/>
    <property type="molecule type" value="Genomic_DNA"/>
</dbReference>